<dbReference type="Pfam" id="PF18810">
    <property type="entry name" value="PBECR2"/>
    <property type="match status" value="1"/>
</dbReference>
<evidence type="ECO:0000259" key="3">
    <source>
        <dbReference type="Pfam" id="PF18810"/>
    </source>
</evidence>
<dbReference type="Proteomes" id="UP001524499">
    <property type="component" value="Unassembled WGS sequence"/>
</dbReference>
<feature type="region of interest" description="Disordered" evidence="1">
    <location>
        <begin position="181"/>
        <end position="210"/>
    </location>
</feature>
<name>A0ABT1TCV3_9GAMM</name>
<evidence type="ECO:0000313" key="4">
    <source>
        <dbReference type="EMBL" id="MCQ8103288.1"/>
    </source>
</evidence>
<accession>A0ABT1TCV3</accession>
<gene>
    <name evidence="4" type="ORF">NP590_04140</name>
</gene>
<keyword evidence="5" id="KW-1185">Reference proteome</keyword>
<dbReference type="InterPro" id="IPR006528">
    <property type="entry name" value="Phage_head_morphogenesis_dom"/>
</dbReference>
<evidence type="ECO:0000259" key="2">
    <source>
        <dbReference type="Pfam" id="PF04233"/>
    </source>
</evidence>
<dbReference type="Pfam" id="PF04233">
    <property type="entry name" value="Phage_Mu_F"/>
    <property type="match status" value="1"/>
</dbReference>
<reference evidence="4 5" key="1">
    <citation type="submission" date="2022-07" db="EMBL/GenBank/DDBJ databases">
        <title>Methylomonas rivi sp. nov., Methylomonas rosea sp. nov., Methylomonas aureus sp. nov. and Methylomonas subterranea sp. nov., four novel methanotrophs isolated from a freshwater creek and the deep terrestrial subsurface.</title>
        <authorList>
            <person name="Abin C."/>
            <person name="Sankaranarayanan K."/>
            <person name="Garner C."/>
            <person name="Sindelar R."/>
            <person name="Kotary K."/>
            <person name="Garner R."/>
            <person name="Barclay S."/>
            <person name="Lawson P."/>
            <person name="Krumholz L."/>
        </authorList>
    </citation>
    <scope>NUCLEOTIDE SEQUENCE [LARGE SCALE GENOMIC DNA]</scope>
    <source>
        <strain evidence="4 5">SURF-2</strain>
    </source>
</reference>
<dbReference type="InterPro" id="IPR041110">
    <property type="entry name" value="PBECR2"/>
</dbReference>
<organism evidence="4 5">
    <name type="scientific">Methylomonas subterranea</name>
    <dbReference type="NCBI Taxonomy" id="2952225"/>
    <lineage>
        <taxon>Bacteria</taxon>
        <taxon>Pseudomonadati</taxon>
        <taxon>Pseudomonadota</taxon>
        <taxon>Gammaproteobacteria</taxon>
        <taxon>Methylococcales</taxon>
        <taxon>Methylococcaceae</taxon>
        <taxon>Methylomonas</taxon>
    </lineage>
</organism>
<evidence type="ECO:0000256" key="1">
    <source>
        <dbReference type="SAM" id="MobiDB-lite"/>
    </source>
</evidence>
<feature type="domain" description="Phage head morphogenesis" evidence="2">
    <location>
        <begin position="57"/>
        <end position="168"/>
    </location>
</feature>
<dbReference type="EMBL" id="JANIBJ010000005">
    <property type="protein sequence ID" value="MCQ8103288.1"/>
    <property type="molecule type" value="Genomic_DNA"/>
</dbReference>
<protein>
    <submittedName>
        <fullName evidence="4">PBECR2 nuclease fold domain-containing protein</fullName>
    </submittedName>
</protein>
<sequence>MTTNPAQLPFSEAIDFFKNKIKLPTASWTDIWQEQHSYAAVIAGANQDALLEDYFNAMMTAKQSGNGYDEFASKFDDIAQKHGWTYNGSPGWRSRIIYDTNIMQAYNVGRYVQMMKVKHLRPYWEYDHTSIEHPRLEHKAWDGLILSADDPWWDTHYPQNGWLCRCRVNSLSHYEAEQAWQEKGKTGPDTAPPIEWETKTVGKRGPFPRTVRVPKGIDPGFAYNPGKAYLEPLTVPPLTAHGHVLTLRKKPWPTEFKAPEASPASKVSANIRMPKGTDPEVGVDEFLGIFGATQDEGATFTDAVGMTIAITKALFQNGKGEFKWLADPDKADRFENINLLAMTLLEPDEIWQNWEEDREFSRDNPDQPKRWRLKRRYLRAFEIEETGEYGIVAFEWGRTGWIGSTAFTPDRPNPEKRQAYFDKQRIGRLIFKRNK</sequence>
<comment type="caution">
    <text evidence="4">The sequence shown here is derived from an EMBL/GenBank/DDBJ whole genome shotgun (WGS) entry which is preliminary data.</text>
</comment>
<evidence type="ECO:0000313" key="5">
    <source>
        <dbReference type="Proteomes" id="UP001524499"/>
    </source>
</evidence>
<dbReference type="RefSeq" id="WP_256600974.1">
    <property type="nucleotide sequence ID" value="NZ_JANIBJ010000005.1"/>
</dbReference>
<proteinExistence type="predicted"/>
<feature type="domain" description="Phage-Barnase-EndoU-ColicinE5/D-RelE like nuclease 2" evidence="3">
    <location>
        <begin position="285"/>
        <end position="432"/>
    </location>
</feature>